<proteinExistence type="predicted"/>
<dbReference type="EMBL" id="GBRH01186744">
    <property type="protein sequence ID" value="JAE11152.1"/>
    <property type="molecule type" value="Transcribed_RNA"/>
</dbReference>
<reference evidence="1" key="1">
    <citation type="submission" date="2014-09" db="EMBL/GenBank/DDBJ databases">
        <authorList>
            <person name="Magalhaes I.L.F."/>
            <person name="Oliveira U."/>
            <person name="Santos F.R."/>
            <person name="Vidigal T.H.D.A."/>
            <person name="Brescovit A.D."/>
            <person name="Santos A.J."/>
        </authorList>
    </citation>
    <scope>NUCLEOTIDE SEQUENCE</scope>
    <source>
        <tissue evidence="1">Shoot tissue taken approximately 20 cm above the soil surface</tissue>
    </source>
</reference>
<accession>A0A0A9FFR4</accession>
<evidence type="ECO:0000313" key="1">
    <source>
        <dbReference type="EMBL" id="JAE11152.1"/>
    </source>
</evidence>
<organism evidence="1">
    <name type="scientific">Arundo donax</name>
    <name type="common">Giant reed</name>
    <name type="synonym">Donax arundinaceus</name>
    <dbReference type="NCBI Taxonomy" id="35708"/>
    <lineage>
        <taxon>Eukaryota</taxon>
        <taxon>Viridiplantae</taxon>
        <taxon>Streptophyta</taxon>
        <taxon>Embryophyta</taxon>
        <taxon>Tracheophyta</taxon>
        <taxon>Spermatophyta</taxon>
        <taxon>Magnoliopsida</taxon>
        <taxon>Liliopsida</taxon>
        <taxon>Poales</taxon>
        <taxon>Poaceae</taxon>
        <taxon>PACMAD clade</taxon>
        <taxon>Arundinoideae</taxon>
        <taxon>Arundineae</taxon>
        <taxon>Arundo</taxon>
    </lineage>
</organism>
<reference evidence="1" key="2">
    <citation type="journal article" date="2015" name="Data Brief">
        <title>Shoot transcriptome of the giant reed, Arundo donax.</title>
        <authorList>
            <person name="Barrero R.A."/>
            <person name="Guerrero F.D."/>
            <person name="Moolhuijzen P."/>
            <person name="Goolsby J.A."/>
            <person name="Tidwell J."/>
            <person name="Bellgard S.E."/>
            <person name="Bellgard M.I."/>
        </authorList>
    </citation>
    <scope>NUCLEOTIDE SEQUENCE</scope>
    <source>
        <tissue evidence="1">Shoot tissue taken approximately 20 cm above the soil surface</tissue>
    </source>
</reference>
<dbReference type="AlphaFoldDB" id="A0A0A9FFR4"/>
<sequence>MKDCGHHYLRNYAFGSKWGHYACSLLHGSISPEILK</sequence>
<protein>
    <submittedName>
        <fullName evidence="1">Uncharacterized protein</fullName>
    </submittedName>
</protein>
<name>A0A0A9FFR4_ARUDO</name>